<dbReference type="Pfam" id="PF07238">
    <property type="entry name" value="PilZ"/>
    <property type="match status" value="1"/>
</dbReference>
<dbReference type="Proteomes" id="UP001168380">
    <property type="component" value="Unassembled WGS sequence"/>
</dbReference>
<evidence type="ECO:0000259" key="1">
    <source>
        <dbReference type="Pfam" id="PF07238"/>
    </source>
</evidence>
<gene>
    <name evidence="2" type="ORF">QWI16_02085</name>
</gene>
<dbReference type="InterPro" id="IPR009875">
    <property type="entry name" value="PilZ_domain"/>
</dbReference>
<dbReference type="EMBL" id="JAULRT010000032">
    <property type="protein sequence ID" value="MDO3380944.1"/>
    <property type="molecule type" value="Genomic_DNA"/>
</dbReference>
<sequence length="118" mass="12866">MTGPQASPSERRDNDRLPLRAYAQVDGQPSLEAHVLDISLTGIRIALLQEHGISPGEPLELVIEPDMLPQALAPLLPLTLKAKVVHLRQHILGLTCEPMEAADAQRLETLIAQLTRTA</sequence>
<organism evidence="2 3">
    <name type="scientific">Gilvimarinus algae</name>
    <dbReference type="NCBI Taxonomy" id="3058037"/>
    <lineage>
        <taxon>Bacteria</taxon>
        <taxon>Pseudomonadati</taxon>
        <taxon>Pseudomonadota</taxon>
        <taxon>Gammaproteobacteria</taxon>
        <taxon>Cellvibrionales</taxon>
        <taxon>Cellvibrionaceae</taxon>
        <taxon>Gilvimarinus</taxon>
    </lineage>
</organism>
<evidence type="ECO:0000313" key="3">
    <source>
        <dbReference type="Proteomes" id="UP001168380"/>
    </source>
</evidence>
<reference evidence="2" key="1">
    <citation type="submission" date="2023-07" db="EMBL/GenBank/DDBJ databases">
        <title>Gilvimarinus algae sp. nov., isolated from the surface of Kelp.</title>
        <authorList>
            <person name="Sun Y.Y."/>
            <person name="Gong Y."/>
            <person name="Du Z.J."/>
        </authorList>
    </citation>
    <scope>NUCLEOTIDE SEQUENCE</scope>
    <source>
        <strain evidence="2">SDUM040014</strain>
    </source>
</reference>
<comment type="caution">
    <text evidence="2">The sequence shown here is derived from an EMBL/GenBank/DDBJ whole genome shotgun (WGS) entry which is preliminary data.</text>
</comment>
<keyword evidence="3" id="KW-1185">Reference proteome</keyword>
<proteinExistence type="predicted"/>
<dbReference type="Gene3D" id="2.40.10.220">
    <property type="entry name" value="predicted glycosyltransferase like domains"/>
    <property type="match status" value="1"/>
</dbReference>
<dbReference type="SUPFAM" id="SSF141371">
    <property type="entry name" value="PilZ domain-like"/>
    <property type="match status" value="1"/>
</dbReference>
<accession>A0ABT8T9Z2</accession>
<name>A0ABT8T9Z2_9GAMM</name>
<protein>
    <submittedName>
        <fullName evidence="2">PilZ domain-containing protein</fullName>
    </submittedName>
</protein>
<feature type="domain" description="PilZ" evidence="1">
    <location>
        <begin position="10"/>
        <end position="113"/>
    </location>
</feature>
<evidence type="ECO:0000313" key="2">
    <source>
        <dbReference type="EMBL" id="MDO3380944.1"/>
    </source>
</evidence>
<dbReference type="RefSeq" id="WP_302711067.1">
    <property type="nucleotide sequence ID" value="NZ_JAULRT010000032.1"/>
</dbReference>